<dbReference type="InterPro" id="IPR007016">
    <property type="entry name" value="O-antigen_ligase-rel_domated"/>
</dbReference>
<evidence type="ECO:0000256" key="2">
    <source>
        <dbReference type="ARBA" id="ARBA00022692"/>
    </source>
</evidence>
<name>A0A1W9NYB3_UNCC3</name>
<feature type="transmembrane region" description="Helical" evidence="5">
    <location>
        <begin position="43"/>
        <end position="63"/>
    </location>
</feature>
<protein>
    <recommendedName>
        <fullName evidence="6">O-antigen ligase-related domain-containing protein</fullName>
    </recommendedName>
</protein>
<feature type="transmembrane region" description="Helical" evidence="5">
    <location>
        <begin position="207"/>
        <end position="226"/>
    </location>
</feature>
<feature type="transmembrane region" description="Helical" evidence="5">
    <location>
        <begin position="232"/>
        <end position="249"/>
    </location>
</feature>
<keyword evidence="2 5" id="KW-0812">Transmembrane</keyword>
<dbReference type="PANTHER" id="PTHR37422">
    <property type="entry name" value="TEICHURONIC ACID BIOSYNTHESIS PROTEIN TUAE"/>
    <property type="match status" value="1"/>
</dbReference>
<gene>
    <name evidence="7" type="ORF">B5M47_01735</name>
</gene>
<reference evidence="8" key="1">
    <citation type="submission" date="2017-03" db="EMBL/GenBank/DDBJ databases">
        <title>Novel pathways for hydrocarbon cycling and metabolic interdependencies in hydrothermal sediment communities.</title>
        <authorList>
            <person name="Dombrowski N."/>
            <person name="Seitz K."/>
            <person name="Teske A."/>
            <person name="Baker B."/>
        </authorList>
    </citation>
    <scope>NUCLEOTIDE SEQUENCE [LARGE SCALE GENOMIC DNA]</scope>
</reference>
<proteinExistence type="predicted"/>
<feature type="domain" description="O-antigen ligase-related" evidence="6">
    <location>
        <begin position="219"/>
        <end position="364"/>
    </location>
</feature>
<evidence type="ECO:0000259" key="6">
    <source>
        <dbReference type="Pfam" id="PF04932"/>
    </source>
</evidence>
<feature type="transmembrane region" description="Helical" evidence="5">
    <location>
        <begin position="178"/>
        <end position="195"/>
    </location>
</feature>
<dbReference type="PANTHER" id="PTHR37422:SF13">
    <property type="entry name" value="LIPOPOLYSACCHARIDE BIOSYNTHESIS PROTEIN PA4999-RELATED"/>
    <property type="match status" value="1"/>
</dbReference>
<dbReference type="STRING" id="1968527.B5M47_01735"/>
<evidence type="ECO:0000313" key="7">
    <source>
        <dbReference type="EMBL" id="OQX51141.1"/>
    </source>
</evidence>
<keyword evidence="4 5" id="KW-0472">Membrane</keyword>
<comment type="subcellular location">
    <subcellularLocation>
        <location evidence="1">Membrane</location>
        <topology evidence="1">Multi-pass membrane protein</topology>
    </subcellularLocation>
</comment>
<evidence type="ECO:0000256" key="3">
    <source>
        <dbReference type="ARBA" id="ARBA00022989"/>
    </source>
</evidence>
<organism evidence="7 8">
    <name type="scientific">candidate division CPR3 bacterium 4484_211</name>
    <dbReference type="NCBI Taxonomy" id="1968527"/>
    <lineage>
        <taxon>Bacteria</taxon>
        <taxon>Bacteria division CPR3</taxon>
    </lineage>
</organism>
<evidence type="ECO:0000313" key="8">
    <source>
        <dbReference type="Proteomes" id="UP000192520"/>
    </source>
</evidence>
<sequence length="424" mass="46845">MIGNCSLRIFALKTLLIAKLLRIALLLTILLSPLYILRWSYLGIPTTFLENLIGLTVVLWIIFRIGAADYSWPGTGIDGMVGLVLMACGAGILATPDLRGGLGILKAYFLEPILFSYAVIDGLRRDVVKYREIIWSIIYAGLWLSLLGIIQVVSGTLIFSPQEAAAGRAHAVYNSGNALALFIGPAISLLVGEILESAWLRKRRRSFVRRIFEASILGVLLLAMFLTKSTGGIIAAFSVLLIQLGSISLNGILSKVDIERVLLLGLGLYLIAHLTLFASVPYIVPKVDNPWVRPGGTWEIRLCLWQGSLNLLREHFALGAGLSGFKDLYGSKYFTCDAEPLEYPHNLILNFWTETGFFGLLAFLGLIFNIFWKELRKTAKGCVRWGLLGGFLFWLVQGLADVPYFKNDLALIFWVMIALGEASL</sequence>
<keyword evidence="3 5" id="KW-1133">Transmembrane helix</keyword>
<feature type="transmembrane region" description="Helical" evidence="5">
    <location>
        <begin position="132"/>
        <end position="158"/>
    </location>
</feature>
<evidence type="ECO:0000256" key="1">
    <source>
        <dbReference type="ARBA" id="ARBA00004141"/>
    </source>
</evidence>
<feature type="transmembrane region" description="Helical" evidence="5">
    <location>
        <begin position="383"/>
        <end position="400"/>
    </location>
</feature>
<dbReference type="AlphaFoldDB" id="A0A1W9NYB3"/>
<feature type="transmembrane region" description="Helical" evidence="5">
    <location>
        <begin position="100"/>
        <end position="120"/>
    </location>
</feature>
<dbReference type="InterPro" id="IPR051533">
    <property type="entry name" value="WaaL-like"/>
</dbReference>
<evidence type="ECO:0000256" key="4">
    <source>
        <dbReference type="ARBA" id="ARBA00023136"/>
    </source>
</evidence>
<comment type="caution">
    <text evidence="7">The sequence shown here is derived from an EMBL/GenBank/DDBJ whole genome shotgun (WGS) entry which is preliminary data.</text>
</comment>
<dbReference type="EMBL" id="MZGJ01000007">
    <property type="protein sequence ID" value="OQX51141.1"/>
    <property type="molecule type" value="Genomic_DNA"/>
</dbReference>
<feature type="transmembrane region" description="Helical" evidence="5">
    <location>
        <begin position="75"/>
        <end position="94"/>
    </location>
</feature>
<dbReference type="Proteomes" id="UP000192520">
    <property type="component" value="Unassembled WGS sequence"/>
</dbReference>
<feature type="transmembrane region" description="Helical" evidence="5">
    <location>
        <begin position="351"/>
        <end position="371"/>
    </location>
</feature>
<accession>A0A1W9NYB3</accession>
<dbReference type="GO" id="GO:0016020">
    <property type="term" value="C:membrane"/>
    <property type="evidence" value="ECO:0007669"/>
    <property type="project" value="UniProtKB-SubCell"/>
</dbReference>
<evidence type="ECO:0000256" key="5">
    <source>
        <dbReference type="SAM" id="Phobius"/>
    </source>
</evidence>
<feature type="transmembrane region" description="Helical" evidence="5">
    <location>
        <begin position="20"/>
        <end position="37"/>
    </location>
</feature>
<feature type="transmembrane region" description="Helical" evidence="5">
    <location>
        <begin position="261"/>
        <end position="284"/>
    </location>
</feature>
<dbReference type="Pfam" id="PF04932">
    <property type="entry name" value="Wzy_C"/>
    <property type="match status" value="1"/>
</dbReference>